<dbReference type="Proteomes" id="UP000815846">
    <property type="component" value="Unassembled WGS sequence"/>
</dbReference>
<evidence type="ECO:0000256" key="1">
    <source>
        <dbReference type="ARBA" id="ARBA00004571"/>
    </source>
</evidence>
<dbReference type="PANTHER" id="PTHR40980:SF4">
    <property type="entry name" value="TONB-DEPENDENT RECEPTOR-LIKE BETA-BARREL DOMAIN-CONTAINING PROTEIN"/>
    <property type="match status" value="1"/>
</dbReference>
<dbReference type="SUPFAM" id="SSF56935">
    <property type="entry name" value="Porins"/>
    <property type="match status" value="1"/>
</dbReference>
<keyword evidence="6 8" id="KW-0472">Membrane</keyword>
<keyword evidence="4 8" id="KW-0812">Transmembrane</keyword>
<gene>
    <name evidence="13" type="ORF">CWS31_014015</name>
</gene>
<dbReference type="Gene3D" id="2.170.130.10">
    <property type="entry name" value="TonB-dependent receptor, plug domain"/>
    <property type="match status" value="1"/>
</dbReference>
<dbReference type="InterPro" id="IPR036942">
    <property type="entry name" value="Beta-barrel_TonB_sf"/>
</dbReference>
<keyword evidence="3 8" id="KW-1134">Transmembrane beta strand</keyword>
<comment type="subcellular location">
    <subcellularLocation>
        <location evidence="1 8">Cell outer membrane</location>
        <topology evidence="1 8">Multi-pass membrane protein</topology>
    </subcellularLocation>
</comment>
<dbReference type="EMBL" id="PJAI02000018">
    <property type="protein sequence ID" value="TYK64804.1"/>
    <property type="molecule type" value="Genomic_DNA"/>
</dbReference>
<feature type="domain" description="TonB-dependent receptor plug" evidence="12">
    <location>
        <begin position="145"/>
        <end position="248"/>
    </location>
</feature>
<keyword evidence="7 8" id="KW-0998">Cell outer membrane</keyword>
<evidence type="ECO:0000259" key="12">
    <source>
        <dbReference type="Pfam" id="PF07715"/>
    </source>
</evidence>
<evidence type="ECO:0000313" key="13">
    <source>
        <dbReference type="EMBL" id="TYK64804.1"/>
    </source>
</evidence>
<evidence type="ECO:0000256" key="4">
    <source>
        <dbReference type="ARBA" id="ARBA00022692"/>
    </source>
</evidence>
<keyword evidence="13" id="KW-0675">Receptor</keyword>
<evidence type="ECO:0000256" key="10">
    <source>
        <dbReference type="SAM" id="SignalP"/>
    </source>
</evidence>
<evidence type="ECO:0000256" key="3">
    <source>
        <dbReference type="ARBA" id="ARBA00022452"/>
    </source>
</evidence>
<dbReference type="Gene3D" id="2.40.170.20">
    <property type="entry name" value="TonB-dependent receptor, beta-barrel domain"/>
    <property type="match status" value="1"/>
</dbReference>
<accession>A0ABY3MUE2</accession>
<dbReference type="PANTHER" id="PTHR40980">
    <property type="entry name" value="PLUG DOMAIN-CONTAINING PROTEIN"/>
    <property type="match status" value="1"/>
</dbReference>
<protein>
    <submittedName>
        <fullName evidence="13">TonB-dependent receptor</fullName>
    </submittedName>
</protein>
<evidence type="ECO:0000259" key="11">
    <source>
        <dbReference type="Pfam" id="PF00593"/>
    </source>
</evidence>
<name>A0ABY3MUE2_9GAMM</name>
<comment type="similarity">
    <text evidence="8 9">Belongs to the TonB-dependent receptor family.</text>
</comment>
<keyword evidence="5 9" id="KW-0798">TonB box</keyword>
<evidence type="ECO:0000256" key="6">
    <source>
        <dbReference type="ARBA" id="ARBA00023136"/>
    </source>
</evidence>
<dbReference type="InterPro" id="IPR008969">
    <property type="entry name" value="CarboxyPept-like_regulatory"/>
</dbReference>
<dbReference type="Pfam" id="PF07715">
    <property type="entry name" value="Plug"/>
    <property type="match status" value="1"/>
</dbReference>
<dbReference type="Pfam" id="PF00593">
    <property type="entry name" value="TonB_dep_Rec_b-barrel"/>
    <property type="match status" value="1"/>
</dbReference>
<evidence type="ECO:0000256" key="7">
    <source>
        <dbReference type="ARBA" id="ARBA00023237"/>
    </source>
</evidence>
<feature type="chain" id="PRO_5046564454" evidence="10">
    <location>
        <begin position="37"/>
        <end position="945"/>
    </location>
</feature>
<dbReference type="InterPro" id="IPR037066">
    <property type="entry name" value="Plug_dom_sf"/>
</dbReference>
<dbReference type="InterPro" id="IPR012910">
    <property type="entry name" value="Plug_dom"/>
</dbReference>
<dbReference type="SUPFAM" id="SSF49464">
    <property type="entry name" value="Carboxypeptidase regulatory domain-like"/>
    <property type="match status" value="1"/>
</dbReference>
<evidence type="ECO:0000256" key="9">
    <source>
        <dbReference type="RuleBase" id="RU003357"/>
    </source>
</evidence>
<reference evidence="13 14" key="1">
    <citation type="submission" date="2019-08" db="EMBL/GenBank/DDBJ databases">
        <title>Microbe sample from Colwellia echini.</title>
        <authorList>
            <person name="Christiansen L."/>
            <person name="Pathiraja D."/>
            <person name="Schultz-Johansen M."/>
            <person name="Choi I.-G."/>
            <person name="Stougaard P."/>
        </authorList>
    </citation>
    <scope>NUCLEOTIDE SEQUENCE [LARGE SCALE GENOMIC DNA]</scope>
    <source>
        <strain evidence="13 14">A3</strain>
    </source>
</reference>
<dbReference type="PROSITE" id="PS52016">
    <property type="entry name" value="TONB_DEPENDENT_REC_3"/>
    <property type="match status" value="1"/>
</dbReference>
<dbReference type="RefSeq" id="WP_101343681.1">
    <property type="nucleotide sequence ID" value="NZ_PJAI02000018.1"/>
</dbReference>
<feature type="domain" description="TonB-dependent receptor-like beta-barrel" evidence="11">
    <location>
        <begin position="483"/>
        <end position="911"/>
    </location>
</feature>
<sequence length="945" mass="104884">MKLSLANLYNNNFKLNKLTLALAGSLTLLTAPAVLADSVIEGRVTDVNNKVYFQGADVEIKELNLKTVSQRDGSFRFSDLPEGDYTLVIKYIGSPNVEQKISVIDGQVFSQNFIIGSVKANEREIDNVIVYGQRAGQASALNRQKNANNLVSVISSDGIGQLPDQNAAEALQRMPGIFIERDQGEGRFVGIRGIDPNLNNVTINGLNVPSPEAGVRSVALDVIPSELISSLEVSKTVTPDMDASAIGGSIEVKSLTAFDRNGQSYSFTAQGSYNELVSETSPKLSGSYTDIYTLDDGVQLGVAGAVSWFKREFGSHNVESGSGWSNFEYKDAATGDDVEVFGTEEIEQRLYNIERERMGAALNFDLYTSATDQYYLRTLYSKFSDDEYRLLNQYKYDSGAIDLVSRTDTSAQFSDGEVARETKDRYEVQEIMSVIVGGENQLNDWLVEYSFGYSKANEKEPGSVEAVFAAEGLNFGYATPGEIPQLTFEPASQDLNNFPLDEVVYGDNIAEDEEYTLALDLTKDFVLQNYNGLVKFGGKYRTREKINNVNESVFDGGFIDNAGDDITGQNFATDTVDFNLGDFGPGISRDQLSNYIANNKSNFDFNSIESEIESQGNSYTSTEDVLALYAMASIDINSWNIVAGVRYEDTRFSTTGHKVDLIVDESDDSETVNITPWQGSKDYANFFPSVNVRYNFSDKLVSRFAYTQTIARPTFSDSAAYQIIETEVTEEDGAIETERKAEAGNPELDPYESNNLDLSLEYYPGTIGVLSAGLFYKDIDNYIIHEEVQDNGNWDGFDEVIQPQNGGSASLTGIELAWNKTFDSGLLLGANGTFVEADEKLPNQADTVGNLMIGYENSDISLRLSSNYKSENFQFTDNDSDVYQDAHMQIDFSAKYYINNTTQLYFNAVNLNDEPYYLYHNEIQYNYQYEEYGRSFQLGITITSL</sequence>
<dbReference type="InterPro" id="IPR039426">
    <property type="entry name" value="TonB-dep_rcpt-like"/>
</dbReference>
<dbReference type="InterPro" id="IPR010104">
    <property type="entry name" value="TonB_rcpt_bac"/>
</dbReference>
<feature type="signal peptide" evidence="10">
    <location>
        <begin position="1"/>
        <end position="36"/>
    </location>
</feature>
<keyword evidence="10" id="KW-0732">Signal</keyword>
<evidence type="ECO:0000256" key="2">
    <source>
        <dbReference type="ARBA" id="ARBA00022448"/>
    </source>
</evidence>
<keyword evidence="2 8" id="KW-0813">Transport</keyword>
<dbReference type="CDD" id="cd01347">
    <property type="entry name" value="ligand_gated_channel"/>
    <property type="match status" value="1"/>
</dbReference>
<evidence type="ECO:0000256" key="8">
    <source>
        <dbReference type="PROSITE-ProRule" id="PRU01360"/>
    </source>
</evidence>
<dbReference type="NCBIfam" id="TIGR01782">
    <property type="entry name" value="TonB-Xanth-Caul"/>
    <property type="match status" value="1"/>
</dbReference>
<dbReference type="Pfam" id="PF13715">
    <property type="entry name" value="CarbopepD_reg_2"/>
    <property type="match status" value="1"/>
</dbReference>
<evidence type="ECO:0000313" key="14">
    <source>
        <dbReference type="Proteomes" id="UP000815846"/>
    </source>
</evidence>
<comment type="caution">
    <text evidence="13">The sequence shown here is derived from an EMBL/GenBank/DDBJ whole genome shotgun (WGS) entry which is preliminary data.</text>
</comment>
<dbReference type="Gene3D" id="2.60.40.1120">
    <property type="entry name" value="Carboxypeptidase-like, regulatory domain"/>
    <property type="match status" value="1"/>
</dbReference>
<evidence type="ECO:0000256" key="5">
    <source>
        <dbReference type="ARBA" id="ARBA00023077"/>
    </source>
</evidence>
<dbReference type="InterPro" id="IPR000531">
    <property type="entry name" value="Beta-barrel_TonB"/>
</dbReference>
<keyword evidence="14" id="KW-1185">Reference proteome</keyword>
<organism evidence="13 14">
    <name type="scientific">Colwellia echini</name>
    <dbReference type="NCBI Taxonomy" id="1982103"/>
    <lineage>
        <taxon>Bacteria</taxon>
        <taxon>Pseudomonadati</taxon>
        <taxon>Pseudomonadota</taxon>
        <taxon>Gammaproteobacteria</taxon>
        <taxon>Alteromonadales</taxon>
        <taxon>Colwelliaceae</taxon>
        <taxon>Colwellia</taxon>
    </lineage>
</organism>
<proteinExistence type="inferred from homology"/>